<comment type="catalytic activity">
    <reaction evidence="9 10">
        <text>L-cysteinyl-[protein] + hexadecanoyl-CoA = S-hexadecanoyl-L-cysteinyl-[protein] + CoA</text>
        <dbReference type="Rhea" id="RHEA:36683"/>
        <dbReference type="Rhea" id="RHEA-COMP:10131"/>
        <dbReference type="Rhea" id="RHEA-COMP:11032"/>
        <dbReference type="ChEBI" id="CHEBI:29950"/>
        <dbReference type="ChEBI" id="CHEBI:57287"/>
        <dbReference type="ChEBI" id="CHEBI:57379"/>
        <dbReference type="ChEBI" id="CHEBI:74151"/>
        <dbReference type="EC" id="2.3.1.225"/>
    </reaction>
</comment>
<dbReference type="PROSITE" id="PS50216">
    <property type="entry name" value="DHHC"/>
    <property type="match status" value="1"/>
</dbReference>
<protein>
    <recommendedName>
        <fullName evidence="10">Palmitoyltransferase</fullName>
        <ecNumber evidence="10">2.3.1.225</ecNumber>
    </recommendedName>
</protein>
<dbReference type="AlphaFoldDB" id="A0A3M7RSQ9"/>
<evidence type="ECO:0000256" key="10">
    <source>
        <dbReference type="RuleBase" id="RU079119"/>
    </source>
</evidence>
<evidence type="ECO:0000256" key="6">
    <source>
        <dbReference type="ARBA" id="ARBA00023139"/>
    </source>
</evidence>
<evidence type="ECO:0000256" key="1">
    <source>
        <dbReference type="ARBA" id="ARBA00004127"/>
    </source>
</evidence>
<name>A0A3M7RSQ9_BRAPC</name>
<organism evidence="12 13">
    <name type="scientific">Brachionus plicatilis</name>
    <name type="common">Marine rotifer</name>
    <name type="synonym">Brachionus muelleri</name>
    <dbReference type="NCBI Taxonomy" id="10195"/>
    <lineage>
        <taxon>Eukaryota</taxon>
        <taxon>Metazoa</taxon>
        <taxon>Spiralia</taxon>
        <taxon>Gnathifera</taxon>
        <taxon>Rotifera</taxon>
        <taxon>Eurotatoria</taxon>
        <taxon>Monogononta</taxon>
        <taxon>Pseudotrocha</taxon>
        <taxon>Ploima</taxon>
        <taxon>Brachionidae</taxon>
        <taxon>Brachionus</taxon>
    </lineage>
</organism>
<keyword evidence="2 10" id="KW-0808">Transferase</keyword>
<dbReference type="GO" id="GO:0019706">
    <property type="term" value="F:protein-cysteine S-palmitoyltransferase activity"/>
    <property type="evidence" value="ECO:0007669"/>
    <property type="project" value="UniProtKB-EC"/>
</dbReference>
<keyword evidence="13" id="KW-1185">Reference proteome</keyword>
<feature type="transmembrane region" description="Helical" evidence="10">
    <location>
        <begin position="210"/>
        <end position="231"/>
    </location>
</feature>
<dbReference type="Pfam" id="PF01529">
    <property type="entry name" value="DHHC"/>
    <property type="match status" value="1"/>
</dbReference>
<sequence length="344" mass="39716">MPKCYKSSVVRRYEVLESKNRFYCRGRCLGSQQIGLFLFTLFLIIGTTMLFFIFDCPYLYKKLTIAVPIVGAVLFMFVLCVLFRTACTDPGILPRSEKDEVLFNERQALVASNLLDQGQQMVSNFQMPRYREIILKGKSVKLKYCFTCKLYRPPRSSHCSVCDNCVERFDHHCPWVANCIGKRNYRFFFMFLVSLSVLCLYILACNITNIVLRKAVICFFSMWSILCLCGYHTYLISSEVSTNEDIKESYSKKRNENANPYDRGSICLNFANLLCSSIPPSLINLRETIPRKLIDENKHDFDQFRSSNFTNTISSSIDAQDNSLAMNRNGTSFNNTRQLIIENV</sequence>
<comment type="subcellular location">
    <subcellularLocation>
        <location evidence="1">Endomembrane system</location>
        <topology evidence="1">Multi-pass membrane protein</topology>
    </subcellularLocation>
</comment>
<feature type="domain" description="Palmitoyltransferase DHHC" evidence="11">
    <location>
        <begin position="141"/>
        <end position="210"/>
    </location>
</feature>
<proteinExistence type="inferred from homology"/>
<keyword evidence="4 10" id="KW-1133">Transmembrane helix</keyword>
<keyword evidence="8 10" id="KW-0012">Acyltransferase</keyword>
<evidence type="ECO:0000256" key="3">
    <source>
        <dbReference type="ARBA" id="ARBA00022692"/>
    </source>
</evidence>
<evidence type="ECO:0000313" key="13">
    <source>
        <dbReference type="Proteomes" id="UP000276133"/>
    </source>
</evidence>
<dbReference type="PANTHER" id="PTHR22883:SF43">
    <property type="entry name" value="PALMITOYLTRANSFERASE APP"/>
    <property type="match status" value="1"/>
</dbReference>
<evidence type="ECO:0000256" key="5">
    <source>
        <dbReference type="ARBA" id="ARBA00023136"/>
    </source>
</evidence>
<feature type="transmembrane region" description="Helical" evidence="10">
    <location>
        <begin position="65"/>
        <end position="86"/>
    </location>
</feature>
<reference evidence="12 13" key="1">
    <citation type="journal article" date="2018" name="Sci. Rep.">
        <title>Genomic signatures of local adaptation to the degree of environmental predictability in rotifers.</title>
        <authorList>
            <person name="Franch-Gras L."/>
            <person name="Hahn C."/>
            <person name="Garcia-Roger E.M."/>
            <person name="Carmona M.J."/>
            <person name="Serra M."/>
            <person name="Gomez A."/>
        </authorList>
    </citation>
    <scope>NUCLEOTIDE SEQUENCE [LARGE SCALE GENOMIC DNA]</scope>
    <source>
        <strain evidence="12">HYR1</strain>
    </source>
</reference>
<evidence type="ECO:0000256" key="7">
    <source>
        <dbReference type="ARBA" id="ARBA00023288"/>
    </source>
</evidence>
<feature type="transmembrane region" description="Helical" evidence="10">
    <location>
        <begin position="187"/>
        <end position="204"/>
    </location>
</feature>
<evidence type="ECO:0000256" key="4">
    <source>
        <dbReference type="ARBA" id="ARBA00022989"/>
    </source>
</evidence>
<dbReference type="EMBL" id="REGN01002738">
    <property type="protein sequence ID" value="RNA26460.1"/>
    <property type="molecule type" value="Genomic_DNA"/>
</dbReference>
<keyword evidence="6" id="KW-0564">Palmitate</keyword>
<dbReference type="GO" id="GO:0005794">
    <property type="term" value="C:Golgi apparatus"/>
    <property type="evidence" value="ECO:0007669"/>
    <property type="project" value="TreeGrafter"/>
</dbReference>
<evidence type="ECO:0000256" key="8">
    <source>
        <dbReference type="ARBA" id="ARBA00023315"/>
    </source>
</evidence>
<evidence type="ECO:0000259" key="11">
    <source>
        <dbReference type="Pfam" id="PF01529"/>
    </source>
</evidence>
<evidence type="ECO:0000313" key="12">
    <source>
        <dbReference type="EMBL" id="RNA26460.1"/>
    </source>
</evidence>
<keyword evidence="7" id="KW-0449">Lipoprotein</keyword>
<dbReference type="InterPro" id="IPR039859">
    <property type="entry name" value="PFA4/ZDH16/20/ERF2-like"/>
</dbReference>
<accession>A0A3M7RSQ9</accession>
<dbReference type="PANTHER" id="PTHR22883">
    <property type="entry name" value="ZINC FINGER DHHC DOMAIN CONTAINING PROTEIN"/>
    <property type="match status" value="1"/>
</dbReference>
<dbReference type="GO" id="GO:0006612">
    <property type="term" value="P:protein targeting to membrane"/>
    <property type="evidence" value="ECO:0007669"/>
    <property type="project" value="TreeGrafter"/>
</dbReference>
<keyword evidence="5 10" id="KW-0472">Membrane</keyword>
<evidence type="ECO:0000256" key="9">
    <source>
        <dbReference type="ARBA" id="ARBA00048048"/>
    </source>
</evidence>
<dbReference type="STRING" id="10195.A0A3M7RSQ9"/>
<dbReference type="GO" id="GO:0005783">
    <property type="term" value="C:endoplasmic reticulum"/>
    <property type="evidence" value="ECO:0007669"/>
    <property type="project" value="TreeGrafter"/>
</dbReference>
<dbReference type="Proteomes" id="UP000276133">
    <property type="component" value="Unassembled WGS sequence"/>
</dbReference>
<keyword evidence="3 10" id="KW-0812">Transmembrane</keyword>
<dbReference type="InterPro" id="IPR001594">
    <property type="entry name" value="Palmitoyltrfase_DHHC"/>
</dbReference>
<comment type="caution">
    <text evidence="12">The sequence shown here is derived from an EMBL/GenBank/DDBJ whole genome shotgun (WGS) entry which is preliminary data.</text>
</comment>
<evidence type="ECO:0000256" key="2">
    <source>
        <dbReference type="ARBA" id="ARBA00022679"/>
    </source>
</evidence>
<comment type="similarity">
    <text evidence="10">Belongs to the DHHC palmitoyltransferase family.</text>
</comment>
<dbReference type="OrthoDB" id="4096362at2759"/>
<feature type="transmembrane region" description="Helical" evidence="10">
    <location>
        <begin position="34"/>
        <end position="53"/>
    </location>
</feature>
<comment type="domain">
    <text evidence="10">The DHHC domain is required for palmitoyltransferase activity.</text>
</comment>
<gene>
    <name evidence="12" type="ORF">BpHYR1_047596</name>
</gene>
<dbReference type="EC" id="2.3.1.225" evidence="10"/>